<accession>A0A8D8Y7U8</accession>
<reference evidence="12" key="1">
    <citation type="submission" date="2021-05" db="EMBL/GenBank/DDBJ databases">
        <authorList>
            <person name="Alioto T."/>
            <person name="Alioto T."/>
            <person name="Gomez Garrido J."/>
        </authorList>
    </citation>
    <scope>NUCLEOTIDE SEQUENCE</scope>
</reference>
<feature type="region of interest" description="Disordered" evidence="8">
    <location>
        <begin position="2346"/>
        <end position="2365"/>
    </location>
</feature>
<feature type="region of interest" description="Disordered" evidence="8">
    <location>
        <begin position="1"/>
        <end position="30"/>
    </location>
</feature>
<feature type="compositionally biased region" description="Basic and acidic residues" evidence="8">
    <location>
        <begin position="3159"/>
        <end position="3169"/>
    </location>
</feature>
<feature type="domain" description="BEACH" evidence="10">
    <location>
        <begin position="2532"/>
        <end position="2826"/>
    </location>
</feature>
<dbReference type="PANTHER" id="PTHR46108">
    <property type="entry name" value="BLUE CHEESE"/>
    <property type="match status" value="1"/>
</dbReference>
<dbReference type="PROSITE" id="PS00678">
    <property type="entry name" value="WD_REPEATS_1"/>
    <property type="match status" value="1"/>
</dbReference>
<protein>
    <submittedName>
        <fullName evidence="12">WD repeat and FYVE domain-containing protein 3</fullName>
    </submittedName>
</protein>
<dbReference type="SMART" id="SM00320">
    <property type="entry name" value="WD40"/>
    <property type="match status" value="5"/>
</dbReference>
<dbReference type="SUPFAM" id="SSF50729">
    <property type="entry name" value="PH domain-like"/>
    <property type="match status" value="1"/>
</dbReference>
<evidence type="ECO:0000256" key="7">
    <source>
        <dbReference type="PROSITE-ProRule" id="PRU00221"/>
    </source>
</evidence>
<dbReference type="PROSITE" id="PS51783">
    <property type="entry name" value="PH_BEACH"/>
    <property type="match status" value="1"/>
</dbReference>
<dbReference type="InterPro" id="IPR017455">
    <property type="entry name" value="Znf_FYVE-rel"/>
</dbReference>
<feature type="compositionally biased region" description="Acidic residues" evidence="8">
    <location>
        <begin position="2346"/>
        <end position="2364"/>
    </location>
</feature>
<dbReference type="Pfam" id="PF23295">
    <property type="entry name" value="Arm_4"/>
    <property type="match status" value="1"/>
</dbReference>
<feature type="region of interest" description="Disordered" evidence="8">
    <location>
        <begin position="3149"/>
        <end position="3210"/>
    </location>
</feature>
<feature type="compositionally biased region" description="Basic and acidic residues" evidence="8">
    <location>
        <begin position="3222"/>
        <end position="3236"/>
    </location>
</feature>
<dbReference type="InterPro" id="IPR019775">
    <property type="entry name" value="WD40_repeat_CS"/>
</dbReference>
<dbReference type="Pfam" id="PF02138">
    <property type="entry name" value="Beach"/>
    <property type="match status" value="1"/>
</dbReference>
<dbReference type="SMART" id="SM01026">
    <property type="entry name" value="Beach"/>
    <property type="match status" value="1"/>
</dbReference>
<evidence type="ECO:0000259" key="11">
    <source>
        <dbReference type="PROSITE" id="PS51783"/>
    </source>
</evidence>
<dbReference type="CDD" id="cd15719">
    <property type="entry name" value="FYVE_WDFY3"/>
    <property type="match status" value="1"/>
</dbReference>
<dbReference type="Pfam" id="PF00400">
    <property type="entry name" value="WD40"/>
    <property type="match status" value="2"/>
</dbReference>
<dbReference type="InterPro" id="IPR056252">
    <property type="entry name" value="Alfy-like_Arm-like"/>
</dbReference>
<sequence>MNIMRKLRSGAPGSPSGPGGGAAPSTEDSSQHLGVMHLKKLFAEFSHSVNHLNEKEKDDKLYNMLPLFCKVFGNSNSADMTDKFRDVHSFCDHVSRLMVSKVCQRASNQSTEIASCAIAKFLEIENSEESSSGWMLLSTLNLMAAGDVSLVEVMTKASLPSTLVKCLYLFFDLPLMNEEEANMTDDSSDFTPRERRILLQKIFVQLLVRLCSHAAPAEELSNKDDLALLFSAITSVCPPYNVIWRKSAAEILMTLSSHSLTPKVVQYVHDKGCIALCIENMTRKKGQDLTPLEIVEMFVSVFCFLKDSSEVSQILLKDFKEAHGYTFLKNFLINLEHDRSSEAQEAVRNLVLMIATLSMCGYVELRPNAASMGCIFTILGFCMPQPSGRGSSVRNIHAFEVLHSVFLKSSSPWLCGVILDGISSIYHADNANYFILETQNSLPQFAERIHGKSPEIQEKFFQLIEFIVFHLNFVPCKELVSMSLILKTQHSKSSSVLCMKSLLNILKYNAVFKDVYREVGLLEVFASCLQSYKSALKAQISSGKLDVCLSESDETLASLIIEALVILLNNNSNNASVFRACKGALCVHELVLFDSQRSKALSIIRELMMNSGGDEDMSSLLATLHNAPPEALKLKSHILKSLLVCLKESHRARTIFRKVTGFVYVMSVLVSMERCLTNEHPDPPWSSLSVQDIFSLVHTVFHTLAVAMRFEPANAKYFHEEICLTSLCDTLRLLGCFSSISALDEYEETSCISLNEETLSRYETLFDSLFASNISNINIPPSIPAKISYACLILRLLYDVATDTMDKSRANISFKSPSHKCSKVVPQASQCKRGNSLDLPLVPPAPEPTVVHPGIVLAMLHLLPSIYCTNEPQVSLYLQIYSSHIIKSLARSERNQQLMCDIGMPYHLLRTCKMALLQESHPLHLNLQYMLERLASQSLQPKDLREFLRLGDPLCCIPVDNLDSMLGRQGEPVPLTRIKTLVSMTTPRDIRSHNYAGFLISPPFVEMDMSSEGFGCLYLPSIAPQSPLGVPSVATLTSVADTNVIGGIGSGDRIFPPQTGLSFSTWFCVDRYSDSRSDSHCVRLLTVIRNPQHTSRDDHLVCLTVVLSARDKAIIVSTQETPLSYTGPDWEPEDRGESCARVWCPDLLQEGQWHHLVIVLNRAVLKNSSFSLYVDGQHIKSQKMHYISQNPGGGGVGNVILSSFVYAYIGTPPAWRSVSKLSWKQGACHLIEEVLNPHIITAIYQLGPHYISGLQAPPLQGDCVQALVPEEKIIFGLNARAKSQLTLAKIRKVYSKIDSKFIAKQHGMSSHENATPIRILHNSAAHLSGTARSLGAVVVGYLGVRVFIPRPVAKVIDSIGGCSILLGLIAMAQDIESLYAGVKALVCVVKSNKVAEEEMDRRRGYQTLAMLLCRKQHLLNSHILHLTFSLVGTVDSRRESSSIPNPTAFQDLLCDVDMWHSAPGELQRSLFEHLNELVAESNEKRANLRIVQEMNIVPRLLQMLTVMQSVHTRQVLVELIGALLANQPIPSQLLEFGQFVVSTLPCSDTSEEGIPIEEGVVADNAKNIILRNRCLELLHSLLFTVKNTVNLPFCEVMVQTLGFDWVLLFLQTHLHTSTVILGMRILLVLGCASSLVQRFREGSSNGGWLKDVEFHLAHNKLSVLASPQIGAVSKSRDIRNEALTVPGFQHVSWLLPAHLRIQQVYFLLIALLMGQPVKHLPDDSKLELELDNIWDFVFGIPVEHSFSTVSSKITICQEAISVLLRMVRAIMNGMQEDKALEGHPITLIQFLFILYHNMSSDFMPVFITADVLSSLVSTLFPFSESVSLTENPANKFVMDFLRSIIVDSLSLPVTSKSSPILDLVLDGTPENATPPQISKFQTEILTSLMDHLLAADILIGEQAALPVVSGGNTTNIASNVCYLTSRIVDKLWQGSLSKDALDIFDFIIKLISQAKRKHGTTSSETLYHCLNRTILFLLSRNTESIAEQMPVLETLQKLTTHRSLIFGSGNHELDFFGCLTYCLTQLALDMKISLDSNGKTTWHVPSDSNAECTTQQGQNLLAVAAKRVWDELYVCKKPAIEEVFKCPLPQPVNGKSPDLALVQDQIQEQASKLWLNYIDAEKKSNYRMPLELHTQIQSKIQKVTGGLTRLASRSKVKKEDAIKIRNSRLTGPEMKKWTLLQVGNVTELVQMQVKQRAQGYAFMQRYVLEEWLQIETELTRERGVWGPEIGSRLDKWMLDTTEGPSRMRKKMMRNDMFYIHYPYRPELDIGDNKSLKYRVACSWDSKEYYKKYRPQSLIELEKEIIVTPTSEDLYQTVSPNPNTSAEFNLDANFAGLRRVVKRSVSEPDEVLEEDNDETEQEQAGDDQTLIRLLESHDKLSHMLKFRCARIQGLDTAEGILLFGKEHLYIVDGFTIFKFREIRDIESIAADEYEAILPSPGGTPQPKKSKVKRLCSKFLYEDIREVHKRRYLLQPMALEVFSTDGRNTLLAFPIKMRNKIYSKFMAFATCLADSAHQSVAGQKRTANVEQGGSLLSNLIGETSVTQRWVRGEISNFQYLMHLNTLAGRSYNDLMQYPVFPWILSDYDSPEIDLTVASTFRDFSKPMGAQTSDRLSQFRKRYREWDDPNGETPPYHYGTHYSSAMIVCSYLVRMEPFTQHFLRLQGGHFDLADRMFNSIKEAWYSASKHNMADVKELIPEFFYLPEFLSNSNNFDLGCKQNGVELGDVVLPPWAKDDPREFIRMHRLALESDYVSNHLHEWIDLIFGYKQTGPPAVEATNVFHHLFYEGKNNDIYNIDDPLKKNVIIGFINNFGQIPKQLFKKPHPSKKVAQRSSVVDPIIDKIFYHHLDNLKPSLQPIKEVKGPVGQVLQVDGKNVLVVEQNKVLIPPVYNRTVAWGFADHSLRINSYETDKALVICENVAQLGSEIVACVCASAKLIITAGTSTVVTMWELCNRQLKILQCLHGHMDAVTCLAASAAYNVIVSGSRDQTAIVWDLSRKIFVRQLRHHSAPLAAVAINELTGDIATCAGTWLHVWSINGDPLALVNTCVGRADRMQQILCVAFSQTREWDAANVVITGSTDGVVRMWSMEYIQIPKQETPPELDVMSEGKIDLESIQPEPDAKQKIKDRLVKQMSVSMTAADLVEVEENKLVKSGSESSLSDHEGEKNKEDEEQGDSQVMNPEPAETDASISESLNVEEPPVPVVRRRKSSAKNNLFRKSEYVSRNEVDREPKEEATIRPSKSDTSLTDSFVVVDSEGEDEVPPSLGISKNNPFNTKKLRNEANVLREGFRWQRQLVFRSKLTMHTAYDRKDNTEPASITALSISRDHRTVYVGDARGRVFSWCLTEAPGRSIADHWLKDEGAESCPGCGVKFSIYERKHHCRNCGQVFCSKCSRYESEISRLRILKPVRVCQRCHSSLRLQQKGGGT</sequence>
<dbReference type="CDD" id="cd06071">
    <property type="entry name" value="Beach"/>
    <property type="match status" value="1"/>
</dbReference>
<dbReference type="SUPFAM" id="SSF48371">
    <property type="entry name" value="ARM repeat"/>
    <property type="match status" value="1"/>
</dbReference>
<dbReference type="InterPro" id="IPR015943">
    <property type="entry name" value="WD40/YVTN_repeat-like_dom_sf"/>
</dbReference>
<feature type="domain" description="BEACH-type PH" evidence="11">
    <location>
        <begin position="2376"/>
        <end position="2504"/>
    </location>
</feature>
<dbReference type="PROSITE" id="PS50082">
    <property type="entry name" value="WD_REPEATS_2"/>
    <property type="match status" value="1"/>
</dbReference>
<dbReference type="Gene3D" id="2.130.10.10">
    <property type="entry name" value="YVTN repeat-like/Quinoprotein amine dehydrogenase"/>
    <property type="match status" value="1"/>
</dbReference>
<dbReference type="SUPFAM" id="SSF57903">
    <property type="entry name" value="FYVE/PHD zinc finger"/>
    <property type="match status" value="1"/>
</dbReference>
<dbReference type="InterPro" id="IPR001680">
    <property type="entry name" value="WD40_rpt"/>
</dbReference>
<dbReference type="Pfam" id="PF14844">
    <property type="entry name" value="PH_BEACH"/>
    <property type="match status" value="1"/>
</dbReference>
<dbReference type="CDD" id="cd01201">
    <property type="entry name" value="PH_BEACH"/>
    <property type="match status" value="1"/>
</dbReference>
<dbReference type="PROSITE" id="PS50178">
    <property type="entry name" value="ZF_FYVE"/>
    <property type="match status" value="1"/>
</dbReference>
<keyword evidence="2" id="KW-0479">Metal-binding</keyword>
<dbReference type="Gene3D" id="3.30.40.10">
    <property type="entry name" value="Zinc/RING finger domain, C3HC4 (zinc finger)"/>
    <property type="match status" value="1"/>
</dbReference>
<dbReference type="InterPro" id="IPR011993">
    <property type="entry name" value="PH-like_dom_sf"/>
</dbReference>
<dbReference type="InterPro" id="IPR013320">
    <property type="entry name" value="ConA-like_dom_sf"/>
</dbReference>
<dbReference type="SUPFAM" id="SSF81837">
    <property type="entry name" value="BEACH domain"/>
    <property type="match status" value="1"/>
</dbReference>
<dbReference type="InterPro" id="IPR016024">
    <property type="entry name" value="ARM-type_fold"/>
</dbReference>
<evidence type="ECO:0000256" key="2">
    <source>
        <dbReference type="ARBA" id="ARBA00022723"/>
    </source>
</evidence>
<dbReference type="Pfam" id="PF01363">
    <property type="entry name" value="FYVE"/>
    <property type="match status" value="1"/>
</dbReference>
<evidence type="ECO:0000256" key="6">
    <source>
        <dbReference type="PROSITE-ProRule" id="PRU00091"/>
    </source>
</evidence>
<name>A0A8D8Y7U8_9HEMI</name>
<dbReference type="GO" id="GO:0008270">
    <property type="term" value="F:zinc ion binding"/>
    <property type="evidence" value="ECO:0007669"/>
    <property type="project" value="UniProtKB-KW"/>
</dbReference>
<dbReference type="InterPro" id="IPR023362">
    <property type="entry name" value="PH-BEACH_dom"/>
</dbReference>
<dbReference type="Gene3D" id="2.30.29.30">
    <property type="entry name" value="Pleckstrin-homology domain (PH domain)/Phosphotyrosine-binding domain (PTB)"/>
    <property type="match status" value="1"/>
</dbReference>
<evidence type="ECO:0000256" key="5">
    <source>
        <dbReference type="ARBA" id="ARBA00022833"/>
    </source>
</evidence>
<feature type="domain" description="FYVE-type" evidence="9">
    <location>
        <begin position="3359"/>
        <end position="3419"/>
    </location>
</feature>
<dbReference type="PROSITE" id="PS50197">
    <property type="entry name" value="BEACH"/>
    <property type="match status" value="1"/>
</dbReference>
<dbReference type="InterPro" id="IPR011011">
    <property type="entry name" value="Znf_FYVE_PHD"/>
</dbReference>
<dbReference type="InterPro" id="IPR000306">
    <property type="entry name" value="Znf_FYVE"/>
</dbReference>
<proteinExistence type="predicted"/>
<dbReference type="FunFam" id="1.10.1540.10:FF:000002">
    <property type="entry name" value="WD repeat and FYVE domain containing 3"/>
    <property type="match status" value="1"/>
</dbReference>
<dbReference type="Gene3D" id="1.10.1540.10">
    <property type="entry name" value="BEACH domain"/>
    <property type="match status" value="1"/>
</dbReference>
<dbReference type="SMART" id="SM00064">
    <property type="entry name" value="FYVE"/>
    <property type="match status" value="1"/>
</dbReference>
<dbReference type="EMBL" id="HBUF01366535">
    <property type="protein sequence ID" value="CAG6723872.1"/>
    <property type="molecule type" value="Transcribed_RNA"/>
</dbReference>
<dbReference type="InterPro" id="IPR051944">
    <property type="entry name" value="BEACH_domain_protein"/>
</dbReference>
<organism evidence="12">
    <name type="scientific">Cacopsylla melanoneura</name>
    <dbReference type="NCBI Taxonomy" id="428564"/>
    <lineage>
        <taxon>Eukaryota</taxon>
        <taxon>Metazoa</taxon>
        <taxon>Ecdysozoa</taxon>
        <taxon>Arthropoda</taxon>
        <taxon>Hexapoda</taxon>
        <taxon>Insecta</taxon>
        <taxon>Pterygota</taxon>
        <taxon>Neoptera</taxon>
        <taxon>Paraneoptera</taxon>
        <taxon>Hemiptera</taxon>
        <taxon>Sternorrhyncha</taxon>
        <taxon>Psylloidea</taxon>
        <taxon>Psyllidae</taxon>
        <taxon>Psyllinae</taxon>
        <taxon>Cacopsylla</taxon>
    </lineage>
</organism>
<keyword evidence="5" id="KW-0862">Zinc</keyword>
<dbReference type="InterPro" id="IPR000409">
    <property type="entry name" value="BEACH_dom"/>
</dbReference>
<dbReference type="InterPro" id="IPR013083">
    <property type="entry name" value="Znf_RING/FYVE/PHD"/>
</dbReference>
<evidence type="ECO:0000259" key="10">
    <source>
        <dbReference type="PROSITE" id="PS50197"/>
    </source>
</evidence>
<feature type="region of interest" description="Disordered" evidence="8">
    <location>
        <begin position="3222"/>
        <end position="3247"/>
    </location>
</feature>
<dbReference type="PANTHER" id="PTHR46108:SF4">
    <property type="entry name" value="BLUE CHEESE"/>
    <property type="match status" value="1"/>
</dbReference>
<keyword evidence="1 7" id="KW-0853">WD repeat</keyword>
<feature type="repeat" description="WD" evidence="7">
    <location>
        <begin position="2962"/>
        <end position="3003"/>
    </location>
</feature>
<dbReference type="Pfam" id="PF15787">
    <property type="entry name" value="DUF4704"/>
    <property type="match status" value="1"/>
</dbReference>
<evidence type="ECO:0000256" key="3">
    <source>
        <dbReference type="ARBA" id="ARBA00022737"/>
    </source>
</evidence>
<dbReference type="InterPro" id="IPR036322">
    <property type="entry name" value="WD40_repeat_dom_sf"/>
</dbReference>
<dbReference type="InterPro" id="IPR031570">
    <property type="entry name" value="NBEA/BDCP_DUF4704"/>
</dbReference>
<dbReference type="SUPFAM" id="SSF50978">
    <property type="entry name" value="WD40 repeat-like"/>
    <property type="match status" value="1"/>
</dbReference>
<evidence type="ECO:0000259" key="9">
    <source>
        <dbReference type="PROSITE" id="PS50178"/>
    </source>
</evidence>
<evidence type="ECO:0000256" key="1">
    <source>
        <dbReference type="ARBA" id="ARBA00022574"/>
    </source>
</evidence>
<keyword evidence="4 6" id="KW-0863">Zinc-finger</keyword>
<dbReference type="EMBL" id="HBUF01366536">
    <property type="protein sequence ID" value="CAG6723873.1"/>
    <property type="molecule type" value="Transcribed_RNA"/>
</dbReference>
<dbReference type="SUPFAM" id="SSF49899">
    <property type="entry name" value="Concanavalin A-like lectins/glucanases"/>
    <property type="match status" value="1"/>
</dbReference>
<evidence type="ECO:0000256" key="4">
    <source>
        <dbReference type="ARBA" id="ARBA00022771"/>
    </source>
</evidence>
<evidence type="ECO:0000256" key="8">
    <source>
        <dbReference type="SAM" id="MobiDB-lite"/>
    </source>
</evidence>
<keyword evidence="3" id="KW-0677">Repeat</keyword>
<dbReference type="PROSITE" id="PS50294">
    <property type="entry name" value="WD_REPEATS_REGION"/>
    <property type="match status" value="1"/>
</dbReference>
<evidence type="ECO:0000313" key="12">
    <source>
        <dbReference type="EMBL" id="CAG6723872.1"/>
    </source>
</evidence>
<dbReference type="InterPro" id="IPR036372">
    <property type="entry name" value="BEACH_dom_sf"/>
</dbReference>